<proteinExistence type="predicted"/>
<name>A0A1H7EQ70_9BURK</name>
<gene>
    <name evidence="1" type="ORF">SAMN05192539_106130</name>
</gene>
<dbReference type="EMBL" id="FNYE01000061">
    <property type="protein sequence ID" value="SEK12875.1"/>
    <property type="molecule type" value="Genomic_DNA"/>
</dbReference>
<dbReference type="AlphaFoldDB" id="A0A1H7EQ70"/>
<dbReference type="Proteomes" id="UP000198866">
    <property type="component" value="Unassembled WGS sequence"/>
</dbReference>
<keyword evidence="2" id="KW-1185">Reference proteome</keyword>
<evidence type="ECO:0000313" key="2">
    <source>
        <dbReference type="Proteomes" id="UP000198866"/>
    </source>
</evidence>
<protein>
    <submittedName>
        <fullName evidence="1">Uncharacterized protein</fullName>
    </submittedName>
</protein>
<accession>A0A1H7EQ70</accession>
<reference evidence="2" key="1">
    <citation type="submission" date="2016-10" db="EMBL/GenBank/DDBJ databases">
        <authorList>
            <person name="Varghese N."/>
            <person name="Submissions S."/>
        </authorList>
    </citation>
    <scope>NUCLEOTIDE SEQUENCE [LARGE SCALE GENOMIC DNA]</scope>
    <source>
        <strain evidence="2">LMG 26031</strain>
    </source>
</reference>
<organism evidence="1 2">
    <name type="scientific">Paraburkholderia diazotrophica</name>
    <dbReference type="NCBI Taxonomy" id="667676"/>
    <lineage>
        <taxon>Bacteria</taxon>
        <taxon>Pseudomonadati</taxon>
        <taxon>Pseudomonadota</taxon>
        <taxon>Betaproteobacteria</taxon>
        <taxon>Burkholderiales</taxon>
        <taxon>Burkholderiaceae</taxon>
        <taxon>Paraburkholderia</taxon>
    </lineage>
</organism>
<sequence length="165" mass="18208">MFAFASWKGGVIAPRWGFSFDFVPHVSGNSVRLHRTNKSAIFDLCVDARDKALDISVIRGEQPLVLMAPGIVEMAISRADELWRRVNSLEDVVAAFEWLRGYLSSGGLGFYNYVQHPIALAFVLAKIGVDAGARKELEIFLKGRSPEEPVSVRVRKLLSEATSGT</sequence>
<evidence type="ECO:0000313" key="1">
    <source>
        <dbReference type="EMBL" id="SEK12875.1"/>
    </source>
</evidence>